<dbReference type="Pfam" id="PF25597">
    <property type="entry name" value="SH3_retrovirus"/>
    <property type="match status" value="1"/>
</dbReference>
<evidence type="ECO:0000313" key="3">
    <source>
        <dbReference type="EMBL" id="KAI5445895.1"/>
    </source>
</evidence>
<dbReference type="Gramene" id="Psat01G0393600-T1">
    <property type="protein sequence ID" value="KAI5445895.1"/>
    <property type="gene ID" value="KIW84_013936"/>
</dbReference>
<dbReference type="Gene3D" id="3.30.420.10">
    <property type="entry name" value="Ribonuclease H-like superfamily/Ribonuclease H"/>
    <property type="match status" value="1"/>
</dbReference>
<protein>
    <recommendedName>
        <fullName evidence="2">Retroviral polymerase SH3-like domain-containing protein</fullName>
    </recommendedName>
</protein>
<dbReference type="GO" id="GO:0003676">
    <property type="term" value="F:nucleic acid binding"/>
    <property type="evidence" value="ECO:0007669"/>
    <property type="project" value="InterPro"/>
</dbReference>
<comment type="caution">
    <text evidence="3">The sequence shown here is derived from an EMBL/GenBank/DDBJ whole genome shotgun (WGS) entry which is preliminary data.</text>
</comment>
<evidence type="ECO:0000256" key="1">
    <source>
        <dbReference type="SAM" id="MobiDB-lite"/>
    </source>
</evidence>
<reference evidence="3 4" key="1">
    <citation type="journal article" date="2022" name="Nat. Genet.">
        <title>Improved pea reference genome and pan-genome highlight genomic features and evolutionary characteristics.</title>
        <authorList>
            <person name="Yang T."/>
            <person name="Liu R."/>
            <person name="Luo Y."/>
            <person name="Hu S."/>
            <person name="Wang D."/>
            <person name="Wang C."/>
            <person name="Pandey M.K."/>
            <person name="Ge S."/>
            <person name="Xu Q."/>
            <person name="Li N."/>
            <person name="Li G."/>
            <person name="Huang Y."/>
            <person name="Saxena R.K."/>
            <person name="Ji Y."/>
            <person name="Li M."/>
            <person name="Yan X."/>
            <person name="He Y."/>
            <person name="Liu Y."/>
            <person name="Wang X."/>
            <person name="Xiang C."/>
            <person name="Varshney R.K."/>
            <person name="Ding H."/>
            <person name="Gao S."/>
            <person name="Zong X."/>
        </authorList>
    </citation>
    <scope>NUCLEOTIDE SEQUENCE [LARGE SCALE GENOMIC DNA]</scope>
    <source>
        <strain evidence="3 4">cv. Zhongwan 6</strain>
    </source>
</reference>
<dbReference type="EMBL" id="JAMSHJ010000001">
    <property type="protein sequence ID" value="KAI5445895.1"/>
    <property type="molecule type" value="Genomic_DNA"/>
</dbReference>
<keyword evidence="4" id="KW-1185">Reference proteome</keyword>
<evidence type="ECO:0000259" key="2">
    <source>
        <dbReference type="Pfam" id="PF25597"/>
    </source>
</evidence>
<organism evidence="3 4">
    <name type="scientific">Pisum sativum</name>
    <name type="common">Garden pea</name>
    <name type="synonym">Lathyrus oleraceus</name>
    <dbReference type="NCBI Taxonomy" id="3888"/>
    <lineage>
        <taxon>Eukaryota</taxon>
        <taxon>Viridiplantae</taxon>
        <taxon>Streptophyta</taxon>
        <taxon>Embryophyta</taxon>
        <taxon>Tracheophyta</taxon>
        <taxon>Spermatophyta</taxon>
        <taxon>Magnoliopsida</taxon>
        <taxon>eudicotyledons</taxon>
        <taxon>Gunneridae</taxon>
        <taxon>Pentapetalae</taxon>
        <taxon>rosids</taxon>
        <taxon>fabids</taxon>
        <taxon>Fabales</taxon>
        <taxon>Fabaceae</taxon>
        <taxon>Papilionoideae</taxon>
        <taxon>50 kb inversion clade</taxon>
        <taxon>NPAAA clade</taxon>
        <taxon>Hologalegina</taxon>
        <taxon>IRL clade</taxon>
        <taxon>Fabeae</taxon>
        <taxon>Lathyrus</taxon>
    </lineage>
</organism>
<dbReference type="InterPro" id="IPR057670">
    <property type="entry name" value="SH3_retrovirus"/>
</dbReference>
<feature type="region of interest" description="Disordered" evidence="1">
    <location>
        <begin position="154"/>
        <end position="175"/>
    </location>
</feature>
<accession>A0A9D5BLS1</accession>
<dbReference type="InterPro" id="IPR012337">
    <property type="entry name" value="RNaseH-like_sf"/>
</dbReference>
<sequence>MTMVAYYGKLKVLWDELANYEQVLIYTCGGCKCNIATRLEKRREEEKAHQFLMGLNDVFYGTVHSNLLATNPLPYVNKIYSILVQEERIKTITPSRKGSKEIIGMVVQTGVRFKERGEAKNKSMACSHCNRTRHEEAGYFKIVGYPDWWSERPTSIKKSRGRGKGQQRAGNNTGRGQMVHANAAQTVGAGVGASIGTNFIAENSGLSCLSDEQWQILMEVLKNSKSSTSERIIGYNKFDTWIIDTRASNHMTGTPQQNGRVERKHRHILNVERPLRFQGNLPIKFWGECILTAGYPYGKKGWKFYDLETKDFFVSRDVEFVETTCPFGDEVAEQGQHVVQHIVDADFDDKSENDEFFEMSFEQENKEGTEVRGSAG</sequence>
<gene>
    <name evidence="3" type="ORF">KIW84_013936</name>
</gene>
<dbReference type="PANTHER" id="PTHR34222">
    <property type="entry name" value="GAG_PRE-INTEGRS DOMAIN-CONTAINING PROTEIN"/>
    <property type="match status" value="1"/>
</dbReference>
<dbReference type="AlphaFoldDB" id="A0A9D5BLS1"/>
<dbReference type="InterPro" id="IPR036397">
    <property type="entry name" value="RNaseH_sf"/>
</dbReference>
<dbReference type="Proteomes" id="UP001058974">
    <property type="component" value="Chromosome 1"/>
</dbReference>
<proteinExistence type="predicted"/>
<name>A0A9D5BLS1_PEA</name>
<dbReference type="PANTHER" id="PTHR34222:SF28">
    <property type="entry name" value="CCHC-TYPE DOMAIN-CONTAINING PROTEIN"/>
    <property type="match status" value="1"/>
</dbReference>
<feature type="domain" description="Retroviral polymerase SH3-like" evidence="2">
    <location>
        <begin position="294"/>
        <end position="327"/>
    </location>
</feature>
<dbReference type="SUPFAM" id="SSF53098">
    <property type="entry name" value="Ribonuclease H-like"/>
    <property type="match status" value="1"/>
</dbReference>
<evidence type="ECO:0000313" key="4">
    <source>
        <dbReference type="Proteomes" id="UP001058974"/>
    </source>
</evidence>
<feature type="compositionally biased region" description="Basic residues" evidence="1">
    <location>
        <begin position="155"/>
        <end position="165"/>
    </location>
</feature>